<name>A0ABZ3H4L0_GEOAI</name>
<dbReference type="Pfam" id="PF13559">
    <property type="entry name" value="DUF4129"/>
    <property type="match status" value="1"/>
</dbReference>
<organism evidence="4 5">
    <name type="scientific">Geoglobus acetivorans</name>
    <dbReference type="NCBI Taxonomy" id="565033"/>
    <lineage>
        <taxon>Archaea</taxon>
        <taxon>Methanobacteriati</taxon>
        <taxon>Methanobacteriota</taxon>
        <taxon>Archaeoglobi</taxon>
        <taxon>Archaeoglobales</taxon>
        <taxon>Archaeoglobaceae</taxon>
        <taxon>Geoglobus</taxon>
    </lineage>
</organism>
<keyword evidence="2" id="KW-0472">Membrane</keyword>
<proteinExistence type="predicted"/>
<dbReference type="EMBL" id="CP087714">
    <property type="protein sequence ID" value="XAT63544.1"/>
    <property type="molecule type" value="Genomic_DNA"/>
</dbReference>
<gene>
    <name evidence="4" type="ORF">LPQ35_09840</name>
</gene>
<evidence type="ECO:0000256" key="1">
    <source>
        <dbReference type="SAM" id="MobiDB-lite"/>
    </source>
</evidence>
<dbReference type="Proteomes" id="UP001492541">
    <property type="component" value="Chromosome"/>
</dbReference>
<evidence type="ECO:0000259" key="3">
    <source>
        <dbReference type="Pfam" id="PF13559"/>
    </source>
</evidence>
<feature type="compositionally biased region" description="Basic and acidic residues" evidence="1">
    <location>
        <begin position="494"/>
        <end position="512"/>
    </location>
</feature>
<feature type="region of interest" description="Disordered" evidence="1">
    <location>
        <begin position="493"/>
        <end position="512"/>
    </location>
</feature>
<accession>A0ABZ3H4L0</accession>
<keyword evidence="5" id="KW-1185">Reference proteome</keyword>
<reference evidence="4 5" key="1">
    <citation type="submission" date="2021-11" db="EMBL/GenBank/DDBJ databases">
        <title>Whole genome of Geoglobus acetivorans.</title>
        <authorList>
            <person name="Liu D."/>
        </authorList>
    </citation>
    <scope>NUCLEOTIDE SEQUENCE [LARGE SCALE GENOMIC DNA]</scope>
    <source>
        <strain evidence="4 5">SBH6</strain>
    </source>
</reference>
<dbReference type="RefSeq" id="WP_193807321.1">
    <property type="nucleotide sequence ID" value="NZ_CP087714.1"/>
</dbReference>
<feature type="domain" description="Protein-glutamine gamma-glutamyltransferase-like C-terminal" evidence="3">
    <location>
        <begin position="528"/>
        <end position="586"/>
    </location>
</feature>
<evidence type="ECO:0000256" key="2">
    <source>
        <dbReference type="SAM" id="Phobius"/>
    </source>
</evidence>
<dbReference type="GeneID" id="90449996"/>
<sequence>MRKFLPIILIISLISPVIAVETRHELYSNAVPSDDAIYDYFSDILGQAEKCLEKFLDEDASAVNISASLNERVMLTAMEARYYSLKGVRSNVSTVIPPFITLSSELEKLADSQAEFLDSMKALTKGGDYATYVRARSALLSMELSVERINGSLNDIEQLSLWNGSSELHFDVSGIRDTLKDVKGLIRQYSYLLDRYERKTIGEGITVTVSDYTPFLHQEVEIRVHAVNVTPTAIFIDGVRFSLTGTTMRYSFDTLGRHEIYAEGLKDGTTIRSNVVEVLVSRIPTHILLLSKPSALIGENVEISGFLSDFYGSPVNSTVTVSVDGAERVVETSNGLFSLNVTRDSEGYVNISASYAGNETYEASSANASIFFSRLPVTIYLEANSTEIKPNETVGFSGRITGVEYAVPVTVLIDSSKILKLNTSNEFNFTLMFTKPGVYRISVHYPGDALHRPATSSTVEIRVVATHVNLLLALVISAILLILYAMSRRKRSGQKPEPEKQHEAEHVKAAEQEERKIEEVTGSIEDVYRALFNRLVDRYRLRRSQTPRELLKSLKGEPFADKLRIITDLHERAVYGEIELDEREREMYFRLVTGLLEELE</sequence>
<protein>
    <submittedName>
        <fullName evidence="4">DUF4129 domain-containing protein</fullName>
    </submittedName>
</protein>
<dbReference type="InterPro" id="IPR025403">
    <property type="entry name" value="TgpA-like_C"/>
</dbReference>
<evidence type="ECO:0000313" key="4">
    <source>
        <dbReference type="EMBL" id="XAT63544.1"/>
    </source>
</evidence>
<evidence type="ECO:0000313" key="5">
    <source>
        <dbReference type="Proteomes" id="UP001492541"/>
    </source>
</evidence>
<keyword evidence="2" id="KW-1133">Transmembrane helix</keyword>
<keyword evidence="2" id="KW-0812">Transmembrane</keyword>
<feature type="transmembrane region" description="Helical" evidence="2">
    <location>
        <begin position="464"/>
        <end position="486"/>
    </location>
</feature>